<comment type="similarity">
    <text evidence="1">Belongs to the AB hydrolase superfamily. AB hydrolase 2 family.</text>
</comment>
<name>A0A3T0E729_9PROT</name>
<dbReference type="InterPro" id="IPR003140">
    <property type="entry name" value="PLipase/COase/thioEstase"/>
</dbReference>
<protein>
    <submittedName>
        <fullName evidence="3">Phospholipase/carboxylesterase</fullName>
    </submittedName>
</protein>
<dbReference type="KEGG" id="gak:X907_0400"/>
<evidence type="ECO:0000256" key="2">
    <source>
        <dbReference type="ARBA" id="ARBA00022801"/>
    </source>
</evidence>
<dbReference type="SUPFAM" id="SSF53474">
    <property type="entry name" value="alpha/beta-Hydrolases"/>
    <property type="match status" value="1"/>
</dbReference>
<keyword evidence="2" id="KW-0378">Hydrolase</keyword>
<dbReference type="Pfam" id="PF02230">
    <property type="entry name" value="Abhydrolase_2"/>
    <property type="match status" value="1"/>
</dbReference>
<dbReference type="GO" id="GO:0016787">
    <property type="term" value="F:hydrolase activity"/>
    <property type="evidence" value="ECO:0007669"/>
    <property type="project" value="UniProtKB-KW"/>
</dbReference>
<dbReference type="InterPro" id="IPR050565">
    <property type="entry name" value="LYPA1-2/EST-like"/>
</dbReference>
<proteinExistence type="inferred from homology"/>
<evidence type="ECO:0000313" key="4">
    <source>
        <dbReference type="Proteomes" id="UP000286954"/>
    </source>
</evidence>
<dbReference type="PANTHER" id="PTHR10655">
    <property type="entry name" value="LYSOPHOSPHOLIPASE-RELATED"/>
    <property type="match status" value="1"/>
</dbReference>
<dbReference type="InterPro" id="IPR029058">
    <property type="entry name" value="AB_hydrolase_fold"/>
</dbReference>
<dbReference type="AlphaFoldDB" id="A0A3T0E729"/>
<keyword evidence="4" id="KW-1185">Reference proteome</keyword>
<evidence type="ECO:0000256" key="1">
    <source>
        <dbReference type="ARBA" id="ARBA00006499"/>
    </source>
</evidence>
<dbReference type="RefSeq" id="WP_127565386.1">
    <property type="nucleotide sequence ID" value="NZ_BMFB01000002.1"/>
</dbReference>
<dbReference type="EMBL" id="CP018911">
    <property type="protein sequence ID" value="AZU02948.1"/>
    <property type="molecule type" value="Genomic_DNA"/>
</dbReference>
<dbReference type="OrthoDB" id="9801763at2"/>
<dbReference type="PANTHER" id="PTHR10655:SF17">
    <property type="entry name" value="LYSOPHOSPHOLIPASE-LIKE PROTEIN 1"/>
    <property type="match status" value="1"/>
</dbReference>
<dbReference type="Gene3D" id="3.40.50.1820">
    <property type="entry name" value="alpha/beta hydrolase"/>
    <property type="match status" value="1"/>
</dbReference>
<reference evidence="3 4" key="1">
    <citation type="submission" date="2016-12" db="EMBL/GenBank/DDBJ databases">
        <title>The genome of dimorphic prosthecate Glycocaulis alkaliphilus 6b-8t, isolated from crude oil dictates its adaptability in petroleum environments.</title>
        <authorList>
            <person name="Wu X.-L."/>
            <person name="Geng S."/>
        </authorList>
    </citation>
    <scope>NUCLEOTIDE SEQUENCE [LARGE SCALE GENOMIC DNA]</scope>
    <source>
        <strain evidence="3 4">6B-8</strain>
    </source>
</reference>
<gene>
    <name evidence="3" type="ORF">X907_0400</name>
</gene>
<dbReference type="Proteomes" id="UP000286954">
    <property type="component" value="Chromosome"/>
</dbReference>
<evidence type="ECO:0000313" key="3">
    <source>
        <dbReference type="EMBL" id="AZU02948.1"/>
    </source>
</evidence>
<sequence length="224" mass="23289">MILLDGPRIPARSGQTKKLVILFHGYGSNGADLAGLAQHWAPDFPDTAWVAPDAPEPVPGAPGGYQWFPISRLDPAAMASGVRMAGPVADQFIASELRRHNLTHADLALVGFSQGTMLALHLGLRQPSAIGGILGYSGALAGGESLKEDMVSKPPVMLIHGDRDDVLPVGFSLLAAQQLAAAGHGAEFHISQGLPHSIGPDGLELGGRFLKAALSGRYRSALAA</sequence>
<accession>A0A3T0E729</accession>
<organism evidence="3 4">
    <name type="scientific">Glycocaulis alkaliphilus</name>
    <dbReference type="NCBI Taxonomy" id="1434191"/>
    <lineage>
        <taxon>Bacteria</taxon>
        <taxon>Pseudomonadati</taxon>
        <taxon>Pseudomonadota</taxon>
        <taxon>Alphaproteobacteria</taxon>
        <taxon>Maricaulales</taxon>
        <taxon>Maricaulaceae</taxon>
        <taxon>Glycocaulis</taxon>
    </lineage>
</organism>